<dbReference type="HOGENOM" id="CLU_049702_0_0_5"/>
<dbReference type="eggNOG" id="COG2718">
    <property type="taxonomic scope" value="Bacteria"/>
</dbReference>
<feature type="compositionally biased region" description="Gly residues" evidence="1">
    <location>
        <begin position="93"/>
        <end position="109"/>
    </location>
</feature>
<dbReference type="NCBIfam" id="NF003707">
    <property type="entry name" value="PRK05325.1-2"/>
    <property type="match status" value="1"/>
</dbReference>
<protein>
    <submittedName>
        <fullName evidence="2">Uncharacterized protein</fullName>
    </submittedName>
</protein>
<evidence type="ECO:0000313" key="3">
    <source>
        <dbReference type="Proteomes" id="UP000009286"/>
    </source>
</evidence>
<dbReference type="KEGG" id="mai:MICA_2160"/>
<gene>
    <name evidence="2" type="ordered locus">MICA_2160</name>
</gene>
<evidence type="ECO:0000313" key="2">
    <source>
        <dbReference type="EMBL" id="AEP10466.1"/>
    </source>
</evidence>
<dbReference type="EMBL" id="CP002382">
    <property type="protein sequence ID" value="AEP10466.1"/>
    <property type="molecule type" value="Genomic_DNA"/>
</dbReference>
<dbReference type="RefSeq" id="WP_014103689.1">
    <property type="nucleotide sequence ID" value="NC_016026.1"/>
</dbReference>
<name>G2KQY8_MICAA</name>
<feature type="region of interest" description="Disordered" evidence="1">
    <location>
        <begin position="47"/>
        <end position="114"/>
    </location>
</feature>
<organism evidence="2 3">
    <name type="scientific">Micavibrio aeruginosavorus (strain ARL-13)</name>
    <dbReference type="NCBI Taxonomy" id="856793"/>
    <lineage>
        <taxon>Bacteria</taxon>
        <taxon>Pseudomonadati</taxon>
        <taxon>Bdellovibrionota</taxon>
        <taxon>Bdellovibrionia</taxon>
        <taxon>Bdellovibrionales</taxon>
        <taxon>Pseudobdellovibrionaceae</taxon>
        <taxon>Micavibrio</taxon>
    </lineage>
</organism>
<keyword evidence="3" id="KW-1185">Reference proteome</keyword>
<reference evidence="2 3" key="1">
    <citation type="journal article" date="2011" name="BMC Genomics">
        <title>Genomic insights into an obligate epibiotic bacterial predator: Micavibrio aeruginosavorus ARL-13.</title>
        <authorList>
            <person name="Wang Z."/>
            <person name="Kadouri D."/>
            <person name="Wu M."/>
        </authorList>
    </citation>
    <scope>NUCLEOTIDE SEQUENCE [LARGE SCALE GENOMIC DNA]</scope>
    <source>
        <strain evidence="2 3">ARL-13</strain>
    </source>
</reference>
<dbReference type="STRING" id="856793.MICA_2160"/>
<feature type="region of interest" description="Disordered" evidence="1">
    <location>
        <begin position="1"/>
        <end position="23"/>
    </location>
</feature>
<accession>G2KQY8</accession>
<dbReference type="PANTHER" id="PTHR30510">
    <property type="entry name" value="UPF0229 PROTEIN YEAH"/>
    <property type="match status" value="1"/>
</dbReference>
<dbReference type="InterPro" id="IPR006698">
    <property type="entry name" value="UPF0229"/>
</dbReference>
<evidence type="ECO:0000256" key="1">
    <source>
        <dbReference type="SAM" id="MobiDB-lite"/>
    </source>
</evidence>
<dbReference type="PANTHER" id="PTHR30510:SF2">
    <property type="entry name" value="UPF0229 PROTEIN YEAH"/>
    <property type="match status" value="1"/>
</dbReference>
<proteinExistence type="predicted"/>
<dbReference type="OrthoDB" id="9788289at2"/>
<sequence>MSEIIDRRGQSSGQTTASRRRFRERYKGYIKKAVDRAISDGNVTDIGAGGTDVSIPKRDLKQPHISHGQGGVNDIVHPGNKEFVGGERFRRPNGGGSGGNGEGAGQNGGGEDDFTFHLSEEEFLKYLFDDLELPNLEEKREADLTKYKRQRAGIVSSGPHSKLDLARSKSEKLGRVMGMSANANRKMLALLQEKREILRAYAPDYVPPADPAKVKIVKPTEMPMAQRIRGIKGQIVKLSAEFGAAVQPNDAKRMAEIDTEIKKLAPGLKNAAAWNESTDLKYRFDTKKPLPNSKAVMICIMDVSGSMTQEHKDQAKIFYFLLYRFLKRHYLKTDIVFVRHHTEAKEVDEKEFFYGRETGGTTVSSALQLTRQIIDQRYGDGNWNIYGAQASDGDNWADDTRACKPMIEDLLKDMQAYFYTEITPRDHQNLWHMYAEIQAKHPDQFWMGQIRNRQEIFPIFREFFQRRSAGTNVSANLRPASLDMI</sequence>
<dbReference type="Proteomes" id="UP000009286">
    <property type="component" value="Chromosome"/>
</dbReference>
<dbReference type="Pfam" id="PF04285">
    <property type="entry name" value="DUF444"/>
    <property type="match status" value="1"/>
</dbReference>
<dbReference type="AlphaFoldDB" id="G2KQY8"/>